<evidence type="ECO:0000256" key="7">
    <source>
        <dbReference type="ARBA" id="ARBA00049185"/>
    </source>
</evidence>
<comment type="catalytic activity">
    <reaction evidence="7">
        <text>L-aspartate + 2-oxoglutarate = oxaloacetate + L-glutamate</text>
        <dbReference type="Rhea" id="RHEA:21824"/>
        <dbReference type="ChEBI" id="CHEBI:16452"/>
        <dbReference type="ChEBI" id="CHEBI:16810"/>
        <dbReference type="ChEBI" id="CHEBI:29985"/>
        <dbReference type="ChEBI" id="CHEBI:29991"/>
        <dbReference type="EC" id="2.6.1.1"/>
    </reaction>
</comment>
<evidence type="ECO:0000256" key="8">
    <source>
        <dbReference type="RuleBase" id="RU000481"/>
    </source>
</evidence>
<dbReference type="Proteomes" id="UP000186406">
    <property type="component" value="Unassembled WGS sequence"/>
</dbReference>
<comment type="subunit">
    <text evidence="3">Homodimer.</text>
</comment>
<reference evidence="10 11" key="1">
    <citation type="submission" date="2016-12" db="EMBL/GenBank/DDBJ databases">
        <authorList>
            <person name="Song W.-J."/>
            <person name="Kurnit D.M."/>
        </authorList>
    </citation>
    <scope>NUCLEOTIDE SEQUENCE [LARGE SCALE GENOMIC DNA]</scope>
    <source>
        <strain evidence="10 11">DSM 19599</strain>
    </source>
</reference>
<keyword evidence="4 8" id="KW-0032">Aminotransferase</keyword>
<evidence type="ECO:0000256" key="5">
    <source>
        <dbReference type="ARBA" id="ARBA00022679"/>
    </source>
</evidence>
<dbReference type="GO" id="GO:0006520">
    <property type="term" value="P:amino acid metabolic process"/>
    <property type="evidence" value="ECO:0007669"/>
    <property type="project" value="InterPro"/>
</dbReference>
<keyword evidence="6" id="KW-0663">Pyridoxal phosphate</keyword>
<evidence type="ECO:0000313" key="11">
    <source>
        <dbReference type="Proteomes" id="UP000186406"/>
    </source>
</evidence>
<dbReference type="OrthoDB" id="7973357at2"/>
<evidence type="ECO:0000256" key="1">
    <source>
        <dbReference type="ARBA" id="ARBA00001933"/>
    </source>
</evidence>
<dbReference type="EMBL" id="FRXO01000015">
    <property type="protein sequence ID" value="SHO67518.1"/>
    <property type="molecule type" value="Genomic_DNA"/>
</dbReference>
<proteinExistence type="inferred from homology"/>
<dbReference type="PROSITE" id="PS00105">
    <property type="entry name" value="AA_TRANSFER_CLASS_1"/>
    <property type="match status" value="1"/>
</dbReference>
<dbReference type="EC" id="2.6.1.-" evidence="8"/>
<dbReference type="AlphaFoldDB" id="A0A1M7ZRI1"/>
<dbReference type="GO" id="GO:0004069">
    <property type="term" value="F:L-aspartate:2-oxoglutarate aminotransferase activity"/>
    <property type="evidence" value="ECO:0007669"/>
    <property type="project" value="UniProtKB-EC"/>
</dbReference>
<dbReference type="FunFam" id="3.40.640.10:FF:000033">
    <property type="entry name" value="Aspartate aminotransferase"/>
    <property type="match status" value="1"/>
</dbReference>
<evidence type="ECO:0000259" key="9">
    <source>
        <dbReference type="Pfam" id="PF00155"/>
    </source>
</evidence>
<gene>
    <name evidence="10" type="ORF">SAMN02745172_04199</name>
</gene>
<evidence type="ECO:0000256" key="2">
    <source>
        <dbReference type="ARBA" id="ARBA00007441"/>
    </source>
</evidence>
<dbReference type="Gene3D" id="3.40.640.10">
    <property type="entry name" value="Type I PLP-dependent aspartate aminotransferase-like (Major domain)"/>
    <property type="match status" value="1"/>
</dbReference>
<name>A0A1M7ZRI1_9HYPH</name>
<dbReference type="SUPFAM" id="SSF53383">
    <property type="entry name" value="PLP-dependent transferases"/>
    <property type="match status" value="1"/>
</dbReference>
<feature type="domain" description="Aminotransferase class I/classII large" evidence="9">
    <location>
        <begin position="38"/>
        <end position="387"/>
    </location>
</feature>
<dbReference type="InterPro" id="IPR015422">
    <property type="entry name" value="PyrdxlP-dep_Trfase_small"/>
</dbReference>
<dbReference type="GO" id="GO:0030170">
    <property type="term" value="F:pyridoxal phosphate binding"/>
    <property type="evidence" value="ECO:0007669"/>
    <property type="project" value="InterPro"/>
</dbReference>
<evidence type="ECO:0000256" key="4">
    <source>
        <dbReference type="ARBA" id="ARBA00022576"/>
    </source>
</evidence>
<organism evidence="10 11">
    <name type="scientific">Pseudoxanthobacter soli DSM 19599</name>
    <dbReference type="NCBI Taxonomy" id="1123029"/>
    <lineage>
        <taxon>Bacteria</taxon>
        <taxon>Pseudomonadati</taxon>
        <taxon>Pseudomonadota</taxon>
        <taxon>Alphaproteobacteria</taxon>
        <taxon>Hyphomicrobiales</taxon>
        <taxon>Segnochrobactraceae</taxon>
        <taxon>Pseudoxanthobacter</taxon>
    </lineage>
</organism>
<dbReference type="InterPro" id="IPR015424">
    <property type="entry name" value="PyrdxlP-dep_Trfase"/>
</dbReference>
<dbReference type="Pfam" id="PF00155">
    <property type="entry name" value="Aminotran_1_2"/>
    <property type="match status" value="1"/>
</dbReference>
<protein>
    <recommendedName>
        <fullName evidence="8">Aminotransferase</fullName>
        <ecNumber evidence="8">2.6.1.-</ecNumber>
    </recommendedName>
</protein>
<comment type="cofactor">
    <cofactor evidence="1 8">
        <name>pyridoxal 5'-phosphate</name>
        <dbReference type="ChEBI" id="CHEBI:597326"/>
    </cofactor>
</comment>
<sequence length="402" mass="42935">MSVSSRRFSSRVDHIAGESVDAWKIHYAARQAERRGEDVIVLSVGDPDFATPAPIVRTAIEALERGDTHYSDILGRPALREAIAREHNRRSGMNVGPENVIIASGAQNALFATALCLFGPGDEVIVPEPMYLTYPATIGASGATLVPVAMPAAGGLRPDIAAIAAAVTPRTRAIALANPNNPTGMVLTREEADAIAAIAIHNDLWVISDEVYGTLVFDREHITLAALPGMAERTVTVDSLSKSHAMTGWRVGWLVAPPDLIGHVANLDLCMLYGLPGFVQEAALVAVEDSAAVTEAMRLIYRRRRDLVVAGLEGIDGIRCLTPEAGMFCLLDVRDTGLSALDFAWGLFRETGVSVLDAAPFGPSAAGFVRLAFTIGDEQLAEACVRIAGYVTRLMRRNDIEG</sequence>
<dbReference type="PANTHER" id="PTHR46383:SF1">
    <property type="entry name" value="ASPARTATE AMINOTRANSFERASE"/>
    <property type="match status" value="1"/>
</dbReference>
<dbReference type="Gene3D" id="3.90.1150.10">
    <property type="entry name" value="Aspartate Aminotransferase, domain 1"/>
    <property type="match status" value="1"/>
</dbReference>
<evidence type="ECO:0000256" key="3">
    <source>
        <dbReference type="ARBA" id="ARBA00011738"/>
    </source>
</evidence>
<dbReference type="STRING" id="1123029.SAMN02745172_04199"/>
<dbReference type="InterPro" id="IPR015421">
    <property type="entry name" value="PyrdxlP-dep_Trfase_major"/>
</dbReference>
<dbReference type="RefSeq" id="WP_073632412.1">
    <property type="nucleotide sequence ID" value="NZ_FRXO01000015.1"/>
</dbReference>
<keyword evidence="11" id="KW-1185">Reference proteome</keyword>
<dbReference type="InterPro" id="IPR004838">
    <property type="entry name" value="NHTrfase_class1_PyrdxlP-BS"/>
</dbReference>
<dbReference type="InterPro" id="IPR004839">
    <property type="entry name" value="Aminotransferase_I/II_large"/>
</dbReference>
<evidence type="ECO:0000256" key="6">
    <source>
        <dbReference type="ARBA" id="ARBA00022898"/>
    </source>
</evidence>
<comment type="similarity">
    <text evidence="2 8">Belongs to the class-I pyridoxal-phosphate-dependent aminotransferase family.</text>
</comment>
<dbReference type="InterPro" id="IPR050596">
    <property type="entry name" value="AspAT/PAT-like"/>
</dbReference>
<keyword evidence="5 8" id="KW-0808">Transferase</keyword>
<dbReference type="PANTHER" id="PTHR46383">
    <property type="entry name" value="ASPARTATE AMINOTRANSFERASE"/>
    <property type="match status" value="1"/>
</dbReference>
<accession>A0A1M7ZRI1</accession>
<evidence type="ECO:0000313" key="10">
    <source>
        <dbReference type="EMBL" id="SHO67518.1"/>
    </source>
</evidence>
<dbReference type="CDD" id="cd00609">
    <property type="entry name" value="AAT_like"/>
    <property type="match status" value="1"/>
</dbReference>